<name>A0A161ZV32_DAUCS</name>
<protein>
    <submittedName>
        <fullName evidence="1">Uncharacterized protein</fullName>
    </submittedName>
</protein>
<sequence length="372" mass="43073">MEEEIEPREWVASGEMEELDCPSYANGFFIDAPVVEEEDFNLYPMEEEIERERRWSEACGWFASGEMEAKARRCPPPYFIHIRLLGADALDRDRRFVLRPWDGGELVNVERIAEISNLRPRDTHGPSYANGFLIEAPVVEEEDFNLDPMEEEIEPREWVASGEMEALDCPSYANGFFIDAPVVEEEDFNLYPMEEEIERERRWSEACGWFASGEMEAKARRCPPPYFIHIRLLGADALDRDRRFVLRPWDGGELVNVERIAEISNLRPRDTRFQKDQFRIAYVKGFVHNLQTDNLDDKPNPFLLAKFRLYDGSESILVSLGDDTKDHPMITTGEVREGSVLVLYQATCFISMDETPHHRLSIGYSNILGIFN</sequence>
<gene>
    <name evidence="1" type="ORF">DCAR_021935</name>
</gene>
<reference evidence="1" key="1">
    <citation type="journal article" date="2016" name="Nat. Genet.">
        <title>A high-quality carrot genome assembly provides new insights into carotenoid accumulation and asterid genome evolution.</title>
        <authorList>
            <person name="Iorizzo M."/>
            <person name="Ellison S."/>
            <person name="Senalik D."/>
            <person name="Zeng P."/>
            <person name="Satapoomin P."/>
            <person name="Huang J."/>
            <person name="Bowman M."/>
            <person name="Iovene M."/>
            <person name="Sanseverino W."/>
            <person name="Cavagnaro P."/>
            <person name="Yildiz M."/>
            <person name="Macko-Podgorni A."/>
            <person name="Moranska E."/>
            <person name="Grzebelus E."/>
            <person name="Grzebelus D."/>
            <person name="Ashrafi H."/>
            <person name="Zheng Z."/>
            <person name="Cheng S."/>
            <person name="Spooner D."/>
            <person name="Van Deynze A."/>
            <person name="Simon P."/>
        </authorList>
    </citation>
    <scope>NUCLEOTIDE SEQUENCE [LARGE SCALE GENOMIC DNA]</scope>
    <source>
        <tissue evidence="1">Leaf</tissue>
    </source>
</reference>
<organism evidence="1">
    <name type="scientific">Daucus carota subsp. sativus</name>
    <name type="common">Carrot</name>
    <dbReference type="NCBI Taxonomy" id="79200"/>
    <lineage>
        <taxon>Eukaryota</taxon>
        <taxon>Viridiplantae</taxon>
        <taxon>Streptophyta</taxon>
        <taxon>Embryophyta</taxon>
        <taxon>Tracheophyta</taxon>
        <taxon>Spermatophyta</taxon>
        <taxon>Magnoliopsida</taxon>
        <taxon>eudicotyledons</taxon>
        <taxon>Gunneridae</taxon>
        <taxon>Pentapetalae</taxon>
        <taxon>asterids</taxon>
        <taxon>campanulids</taxon>
        <taxon>Apiales</taxon>
        <taxon>Apiaceae</taxon>
        <taxon>Apioideae</taxon>
        <taxon>Scandiceae</taxon>
        <taxon>Daucinae</taxon>
        <taxon>Daucus</taxon>
        <taxon>Daucus sect. Daucus</taxon>
    </lineage>
</organism>
<accession>A0A161ZV32</accession>
<evidence type="ECO:0000313" key="1">
    <source>
        <dbReference type="EMBL" id="KZM90700.1"/>
    </source>
</evidence>
<dbReference type="Gramene" id="KZM90700">
    <property type="protein sequence ID" value="KZM90700"/>
    <property type="gene ID" value="DCAR_021935"/>
</dbReference>
<dbReference type="EMBL" id="LNRQ01000006">
    <property type="protein sequence ID" value="KZM90700.1"/>
    <property type="molecule type" value="Genomic_DNA"/>
</dbReference>
<proteinExistence type="predicted"/>
<comment type="caution">
    <text evidence="1">The sequence shown here is derived from an EMBL/GenBank/DDBJ whole genome shotgun (WGS) entry which is preliminary data.</text>
</comment>
<dbReference type="AlphaFoldDB" id="A0A161ZV32"/>